<dbReference type="InterPro" id="IPR029035">
    <property type="entry name" value="DHS-like_NAD/FAD-binding_dom"/>
</dbReference>
<dbReference type="Pfam" id="PF02775">
    <property type="entry name" value="TPP_enzyme_C"/>
    <property type="match status" value="1"/>
</dbReference>
<dbReference type="Gene3D" id="3.40.50.970">
    <property type="match status" value="2"/>
</dbReference>
<dbReference type="CDD" id="cd02005">
    <property type="entry name" value="TPP_PDC_IPDC"/>
    <property type="match status" value="1"/>
</dbReference>
<evidence type="ECO:0000259" key="14">
    <source>
        <dbReference type="Pfam" id="PF00205"/>
    </source>
</evidence>
<reference evidence="17" key="1">
    <citation type="submission" date="2022-12" db="EMBL/GenBank/DDBJ databases">
        <authorList>
            <person name="Petersen C."/>
        </authorList>
    </citation>
    <scope>NUCLEOTIDE SEQUENCE</scope>
    <source>
        <strain evidence="17">IBT 35673</strain>
    </source>
</reference>
<dbReference type="InterPro" id="IPR012001">
    <property type="entry name" value="Thiamin_PyroP_enz_TPP-bd_dom"/>
</dbReference>
<evidence type="ECO:0000259" key="15">
    <source>
        <dbReference type="Pfam" id="PF02775"/>
    </source>
</evidence>
<evidence type="ECO:0000256" key="10">
    <source>
        <dbReference type="ARBA" id="ARBA00023239"/>
    </source>
</evidence>
<dbReference type="Gene3D" id="3.40.50.1220">
    <property type="entry name" value="TPP-binding domain"/>
    <property type="match status" value="1"/>
</dbReference>
<evidence type="ECO:0000256" key="13">
    <source>
        <dbReference type="SAM" id="MobiDB-lite"/>
    </source>
</evidence>
<protein>
    <recommendedName>
        <fullName evidence="5">Pyruvate decarboxylase</fullName>
        <ecNumber evidence="4">4.1.1.1</ecNumber>
    </recommendedName>
</protein>
<gene>
    <name evidence="17" type="ORF">N7452_000716</name>
</gene>
<dbReference type="FunFam" id="3.40.50.970:FF:000024">
    <property type="entry name" value="Pyruvate decarboxylase isozyme"/>
    <property type="match status" value="1"/>
</dbReference>
<feature type="binding site" evidence="11">
    <location>
        <position position="503"/>
    </location>
    <ligand>
        <name>Mg(2+)</name>
        <dbReference type="ChEBI" id="CHEBI:18420"/>
    </ligand>
</feature>
<dbReference type="CDD" id="cd07038">
    <property type="entry name" value="TPP_PYR_PDC_IPDC_like"/>
    <property type="match status" value="1"/>
</dbReference>
<dbReference type="Pfam" id="PF00205">
    <property type="entry name" value="TPP_enzyme_M"/>
    <property type="match status" value="1"/>
</dbReference>
<dbReference type="GO" id="GO:0005634">
    <property type="term" value="C:nucleus"/>
    <property type="evidence" value="ECO:0007669"/>
    <property type="project" value="TreeGrafter"/>
</dbReference>
<keyword evidence="7" id="KW-0210">Decarboxylase</keyword>
<evidence type="ECO:0000313" key="17">
    <source>
        <dbReference type="EMBL" id="KAJ5351742.1"/>
    </source>
</evidence>
<dbReference type="InterPro" id="IPR029061">
    <property type="entry name" value="THDP-binding"/>
</dbReference>
<evidence type="ECO:0000256" key="4">
    <source>
        <dbReference type="ARBA" id="ARBA00013202"/>
    </source>
</evidence>
<sequence length="597" mass="65213">MNLTEYLFCRIHQLGIRSVFGCPGDFNLVSLDYLEPCGLNWVGNTNELNAGYAADGYSRIRGISALMTTLGVGELSAINALAGSNAELVPVIHIVGYPSTVVQEKGLPIHHTLGDGDFERFARMSAEISSAVVVLKDKFNAAKLIDETILECLRSSKPVYIGLPMDLVRVEVDPSPLAQPLAVEDPAPNPVVEEENAVNMILDRILAAQSPIIIVDSLAGKPHTLKSARSFVERSGLPCFITQMAKGIINENLPNFRGIWAERVSQPIILEEIQSCDLVLNIGPRSTDINTAGFKTDVPHTETIKFESDRISLHFEEFPGLAASGVLFKLGDALYRDGRSSPSTSIPSRQSSDTSDVPRSVSSTSTVPPSVNSDAIVEFQGNKVDRSALLTQDWVWKRISSWLEEDDIIAADVGTSSFGTLWTHHPRGAVLLTQLLWCSIGYAVGAAVGAALAAREDDQKPGGRKRRTILFTGDGSLQMTVQEFSTMVRRKLGITIFVVCNEGYTIERLINGAEAEYNDIQPWDYKLLPSTFQAAPESARTYAVHTQAELDMLLLDPSFGPAEDFDDPPLRLVELHMAKHDAPESLRGLMDIMVHGK</sequence>
<evidence type="ECO:0000256" key="6">
    <source>
        <dbReference type="ARBA" id="ARBA00022723"/>
    </source>
</evidence>
<dbReference type="EC" id="4.1.1.1" evidence="4"/>
<dbReference type="InterPro" id="IPR047213">
    <property type="entry name" value="TPP_PYR_PDC_IPDC-like"/>
</dbReference>
<comment type="cofactor">
    <cofactor evidence="11">
        <name>Mg(2+)</name>
        <dbReference type="ChEBI" id="CHEBI:18420"/>
    </cofactor>
    <text evidence="11">Binds 1 Mg(2+) per subunit.</text>
</comment>
<keyword evidence="8 11" id="KW-0460">Magnesium</keyword>
<dbReference type="Proteomes" id="UP001147695">
    <property type="component" value="Unassembled WGS sequence"/>
</dbReference>
<feature type="compositionally biased region" description="Low complexity" evidence="13">
    <location>
        <begin position="340"/>
        <end position="369"/>
    </location>
</feature>
<evidence type="ECO:0000256" key="12">
    <source>
        <dbReference type="RuleBase" id="RU362132"/>
    </source>
</evidence>
<dbReference type="InterPro" id="IPR047214">
    <property type="entry name" value="TPP_PDC_IPDC"/>
</dbReference>
<evidence type="ECO:0000256" key="1">
    <source>
        <dbReference type="ARBA" id="ARBA00001041"/>
    </source>
</evidence>
<dbReference type="GO" id="GO:0000287">
    <property type="term" value="F:magnesium ion binding"/>
    <property type="evidence" value="ECO:0007669"/>
    <property type="project" value="InterPro"/>
</dbReference>
<dbReference type="GO" id="GO:0000949">
    <property type="term" value="P:aromatic amino acid family catabolic process to alcohol via Ehrlich pathway"/>
    <property type="evidence" value="ECO:0007669"/>
    <property type="project" value="TreeGrafter"/>
</dbReference>
<dbReference type="SUPFAM" id="SSF52467">
    <property type="entry name" value="DHS-like NAD/FAD-binding domain"/>
    <property type="match status" value="1"/>
</dbReference>
<feature type="domain" description="Thiamine pyrophosphate enzyme central" evidence="14">
    <location>
        <begin position="200"/>
        <end position="313"/>
    </location>
</feature>
<feature type="domain" description="Thiamine pyrophosphate enzyme TPP-binding" evidence="15">
    <location>
        <begin position="412"/>
        <end position="533"/>
    </location>
</feature>
<comment type="catalytic activity">
    <reaction evidence="1">
        <text>a 2-oxocarboxylate + H(+) = an aldehyde + CO2</text>
        <dbReference type="Rhea" id="RHEA:11628"/>
        <dbReference type="ChEBI" id="CHEBI:15378"/>
        <dbReference type="ChEBI" id="CHEBI:16526"/>
        <dbReference type="ChEBI" id="CHEBI:17478"/>
        <dbReference type="ChEBI" id="CHEBI:35179"/>
        <dbReference type="EC" id="4.1.1.1"/>
    </reaction>
</comment>
<feature type="domain" description="Thiamine pyrophosphate enzyme N-terminal TPP-binding" evidence="16">
    <location>
        <begin position="1"/>
        <end position="104"/>
    </location>
</feature>
<evidence type="ECO:0000256" key="7">
    <source>
        <dbReference type="ARBA" id="ARBA00022793"/>
    </source>
</evidence>
<dbReference type="GO" id="GO:0005829">
    <property type="term" value="C:cytosol"/>
    <property type="evidence" value="ECO:0007669"/>
    <property type="project" value="TreeGrafter"/>
</dbReference>
<dbReference type="GO" id="GO:0030976">
    <property type="term" value="F:thiamine pyrophosphate binding"/>
    <property type="evidence" value="ECO:0007669"/>
    <property type="project" value="InterPro"/>
</dbReference>
<feature type="binding site" evidence="11">
    <location>
        <position position="501"/>
    </location>
    <ligand>
        <name>Mg(2+)</name>
        <dbReference type="ChEBI" id="CHEBI:18420"/>
    </ligand>
</feature>
<dbReference type="InterPro" id="IPR012110">
    <property type="entry name" value="PDC/IPDC-like"/>
</dbReference>
<dbReference type="SUPFAM" id="SSF52518">
    <property type="entry name" value="Thiamin diphosphate-binding fold (THDP-binding)"/>
    <property type="match status" value="2"/>
</dbReference>
<accession>A0A9W9R0Z9</accession>
<organism evidence="17 18">
    <name type="scientific">Penicillium brevicompactum</name>
    <dbReference type="NCBI Taxonomy" id="5074"/>
    <lineage>
        <taxon>Eukaryota</taxon>
        <taxon>Fungi</taxon>
        <taxon>Dikarya</taxon>
        <taxon>Ascomycota</taxon>
        <taxon>Pezizomycotina</taxon>
        <taxon>Eurotiomycetes</taxon>
        <taxon>Eurotiomycetidae</taxon>
        <taxon>Eurotiales</taxon>
        <taxon>Aspergillaceae</taxon>
        <taxon>Penicillium</taxon>
    </lineage>
</organism>
<keyword evidence="6 11" id="KW-0479">Metal-binding</keyword>
<dbReference type="AlphaFoldDB" id="A0A9W9R0Z9"/>
<name>A0A9W9R0Z9_PENBR</name>
<comment type="similarity">
    <text evidence="3 12">Belongs to the TPP enzyme family.</text>
</comment>
<dbReference type="FunFam" id="3.40.50.970:FF:000019">
    <property type="entry name" value="Pyruvate decarboxylase isozyme"/>
    <property type="match status" value="1"/>
</dbReference>
<dbReference type="GO" id="GO:0004737">
    <property type="term" value="F:pyruvate decarboxylase activity"/>
    <property type="evidence" value="ECO:0007669"/>
    <property type="project" value="UniProtKB-EC"/>
</dbReference>
<evidence type="ECO:0000256" key="11">
    <source>
        <dbReference type="PIRSR" id="PIRSR036565-2"/>
    </source>
</evidence>
<dbReference type="Pfam" id="PF02776">
    <property type="entry name" value="TPP_enzyme_N"/>
    <property type="match status" value="1"/>
</dbReference>
<evidence type="ECO:0000256" key="9">
    <source>
        <dbReference type="ARBA" id="ARBA00023052"/>
    </source>
</evidence>
<evidence type="ECO:0000256" key="5">
    <source>
        <dbReference type="ARBA" id="ARBA00014422"/>
    </source>
</evidence>
<evidence type="ECO:0000313" key="18">
    <source>
        <dbReference type="Proteomes" id="UP001147695"/>
    </source>
</evidence>
<comment type="caution">
    <text evidence="17">The sequence shown here is derived from an EMBL/GenBank/DDBJ whole genome shotgun (WGS) entry which is preliminary data.</text>
</comment>
<feature type="binding site" evidence="11">
    <location>
        <position position="474"/>
    </location>
    <ligand>
        <name>Mg(2+)</name>
        <dbReference type="ChEBI" id="CHEBI:18420"/>
    </ligand>
</feature>
<evidence type="ECO:0000256" key="8">
    <source>
        <dbReference type="ARBA" id="ARBA00022842"/>
    </source>
</evidence>
<evidence type="ECO:0000256" key="2">
    <source>
        <dbReference type="ARBA" id="ARBA00001964"/>
    </source>
</evidence>
<proteinExistence type="inferred from homology"/>
<dbReference type="PIRSF" id="PIRSF036565">
    <property type="entry name" value="Pyruvt_ip_decrb"/>
    <property type="match status" value="1"/>
</dbReference>
<dbReference type="InterPro" id="IPR012000">
    <property type="entry name" value="Thiamin_PyroP_enz_cen_dom"/>
</dbReference>
<reference evidence="17" key="2">
    <citation type="journal article" date="2023" name="IMA Fungus">
        <title>Comparative genomic study of the Penicillium genus elucidates a diverse pangenome and 15 lateral gene transfer events.</title>
        <authorList>
            <person name="Petersen C."/>
            <person name="Sorensen T."/>
            <person name="Nielsen M.R."/>
            <person name="Sondergaard T.E."/>
            <person name="Sorensen J.L."/>
            <person name="Fitzpatrick D.A."/>
            <person name="Frisvad J.C."/>
            <person name="Nielsen K.L."/>
        </authorList>
    </citation>
    <scope>NUCLEOTIDE SEQUENCE</scope>
    <source>
        <strain evidence="17">IBT 35673</strain>
    </source>
</reference>
<dbReference type="PANTHER" id="PTHR43452">
    <property type="entry name" value="PYRUVATE DECARBOXYLASE"/>
    <property type="match status" value="1"/>
</dbReference>
<comment type="cofactor">
    <cofactor evidence="2">
        <name>thiamine diphosphate</name>
        <dbReference type="ChEBI" id="CHEBI:58937"/>
    </cofactor>
</comment>
<evidence type="ECO:0000259" key="16">
    <source>
        <dbReference type="Pfam" id="PF02776"/>
    </source>
</evidence>
<evidence type="ECO:0000256" key="3">
    <source>
        <dbReference type="ARBA" id="ARBA00007812"/>
    </source>
</evidence>
<feature type="region of interest" description="Disordered" evidence="13">
    <location>
        <begin position="339"/>
        <end position="369"/>
    </location>
</feature>
<dbReference type="InterPro" id="IPR011766">
    <property type="entry name" value="TPP_enzyme_TPP-bd"/>
</dbReference>
<keyword evidence="10" id="KW-0456">Lyase</keyword>
<keyword evidence="9 12" id="KW-0786">Thiamine pyrophosphate</keyword>
<dbReference type="EMBL" id="JAPZBQ010000001">
    <property type="protein sequence ID" value="KAJ5351742.1"/>
    <property type="molecule type" value="Genomic_DNA"/>
</dbReference>
<dbReference type="PANTHER" id="PTHR43452:SF30">
    <property type="entry name" value="PYRUVATE DECARBOXYLASE ISOZYME 1-RELATED"/>
    <property type="match status" value="1"/>
</dbReference>